<organism evidence="8 9">
    <name type="scientific">Parapedobacter pyrenivorans</name>
    <dbReference type="NCBI Taxonomy" id="1305674"/>
    <lineage>
        <taxon>Bacteria</taxon>
        <taxon>Pseudomonadati</taxon>
        <taxon>Bacteroidota</taxon>
        <taxon>Sphingobacteriia</taxon>
        <taxon>Sphingobacteriales</taxon>
        <taxon>Sphingobacteriaceae</taxon>
        <taxon>Parapedobacter</taxon>
    </lineage>
</organism>
<reference evidence="8" key="1">
    <citation type="journal article" date="2014" name="Int. J. Syst. Evol. Microbiol.">
        <title>Complete genome sequence of Corynebacterium casei LMG S-19264T (=DSM 44701T), isolated from a smear-ripened cheese.</title>
        <authorList>
            <consortium name="US DOE Joint Genome Institute (JGI-PGF)"/>
            <person name="Walter F."/>
            <person name="Albersmeier A."/>
            <person name="Kalinowski J."/>
            <person name="Ruckert C."/>
        </authorList>
    </citation>
    <scope>NUCLEOTIDE SEQUENCE</scope>
    <source>
        <strain evidence="8">CGMCC 1.12195</strain>
    </source>
</reference>
<proteinExistence type="inferred from homology"/>
<dbReference type="GO" id="GO:0009279">
    <property type="term" value="C:cell outer membrane"/>
    <property type="evidence" value="ECO:0007669"/>
    <property type="project" value="UniProtKB-SubCell"/>
</dbReference>
<gene>
    <name evidence="8" type="ORF">GCM10007415_07860</name>
</gene>
<dbReference type="PROSITE" id="PS51257">
    <property type="entry name" value="PROKAR_LIPOPROTEIN"/>
    <property type="match status" value="1"/>
</dbReference>
<evidence type="ECO:0000259" key="7">
    <source>
        <dbReference type="Pfam" id="PF14322"/>
    </source>
</evidence>
<dbReference type="InterPro" id="IPR011990">
    <property type="entry name" value="TPR-like_helical_dom_sf"/>
</dbReference>
<evidence type="ECO:0000256" key="4">
    <source>
        <dbReference type="ARBA" id="ARBA00023136"/>
    </source>
</evidence>
<protein>
    <submittedName>
        <fullName evidence="8">Membrane protein</fullName>
    </submittedName>
</protein>
<evidence type="ECO:0000313" key="8">
    <source>
        <dbReference type="EMBL" id="GGG78269.1"/>
    </source>
</evidence>
<reference evidence="8" key="2">
    <citation type="submission" date="2020-09" db="EMBL/GenBank/DDBJ databases">
        <authorList>
            <person name="Sun Q."/>
            <person name="Zhou Y."/>
        </authorList>
    </citation>
    <scope>NUCLEOTIDE SEQUENCE</scope>
    <source>
        <strain evidence="8">CGMCC 1.12195</strain>
    </source>
</reference>
<dbReference type="RefSeq" id="WP_188504615.1">
    <property type="nucleotide sequence ID" value="NZ_BMER01000001.1"/>
</dbReference>
<sequence>MKTKYIYVFTGLWLMMALTSCKEFLDTKPLNIISDEDVFKDESLILSYLATLYDALPMDNFGNAMQGPNESAGGMGSGGDFWGYSHVRRVNALLEKLPESPLNEHLKTVLMGEAKFLRAYYYFGMVRRYGGVPIIEVVQQYTGDGDIGVYQVPRDKEVDVYDFIREDLTEAAALLPETSSKGRATKFSALALQSRAMLYAASSAKYAPVQLNGIVGIAESEQNRFWQAAFDAAAAVINSQAFSLYQRQTDLAENFAQLFLDDNNPEAMLIRYYSYPEKTHNYDRDVIPFGVRGPDGYGSGVGPVLEFVEQFELKDGSPGTLKIGTPSAPIFYDHPMDLFANHDPRLLGTVILPSSLWRGEEIDIQAGLFDQGVKIESGDPNVRYNPTTKRIDANGTIKVVGSSGFGSEKTQTGFYLRKYLDNTLARANVRTNGSSQHWVALRYGEVLLNYAEAAVELGKITEAKEAINEIRSRAGIILLTDGEVTIDRVRHERLVELGFESQSLWDYKRWRLTDRLYNNSPAGVLKCYFDIQANAYRFETSTVPNVFKTFVPTSYYTAIPASELAANPNLVQNPGY</sequence>
<comment type="similarity">
    <text evidence="2">Belongs to the SusD family.</text>
</comment>
<evidence type="ECO:0000259" key="6">
    <source>
        <dbReference type="Pfam" id="PF07980"/>
    </source>
</evidence>
<dbReference type="Gene3D" id="1.25.40.390">
    <property type="match status" value="1"/>
</dbReference>
<keyword evidence="4" id="KW-0472">Membrane</keyword>
<keyword evidence="5" id="KW-0998">Cell outer membrane</keyword>
<accession>A0A917HGZ5</accession>
<dbReference type="Proteomes" id="UP000660862">
    <property type="component" value="Unassembled WGS sequence"/>
</dbReference>
<keyword evidence="9" id="KW-1185">Reference proteome</keyword>
<evidence type="ECO:0000256" key="2">
    <source>
        <dbReference type="ARBA" id="ARBA00006275"/>
    </source>
</evidence>
<feature type="domain" description="SusD-like N-terminal" evidence="7">
    <location>
        <begin position="83"/>
        <end position="198"/>
    </location>
</feature>
<dbReference type="Pfam" id="PF07980">
    <property type="entry name" value="SusD_RagB"/>
    <property type="match status" value="1"/>
</dbReference>
<dbReference type="EMBL" id="BMER01000001">
    <property type="protein sequence ID" value="GGG78269.1"/>
    <property type="molecule type" value="Genomic_DNA"/>
</dbReference>
<evidence type="ECO:0000313" key="9">
    <source>
        <dbReference type="Proteomes" id="UP000660862"/>
    </source>
</evidence>
<dbReference type="InterPro" id="IPR012944">
    <property type="entry name" value="SusD_RagB_dom"/>
</dbReference>
<dbReference type="InterPro" id="IPR033985">
    <property type="entry name" value="SusD-like_N"/>
</dbReference>
<dbReference type="Pfam" id="PF14322">
    <property type="entry name" value="SusD-like_3"/>
    <property type="match status" value="1"/>
</dbReference>
<comment type="caution">
    <text evidence="8">The sequence shown here is derived from an EMBL/GenBank/DDBJ whole genome shotgun (WGS) entry which is preliminary data.</text>
</comment>
<feature type="domain" description="RagB/SusD" evidence="6">
    <location>
        <begin position="290"/>
        <end position="576"/>
    </location>
</feature>
<keyword evidence="3" id="KW-0732">Signal</keyword>
<name>A0A917HGZ5_9SPHI</name>
<dbReference type="AlphaFoldDB" id="A0A917HGZ5"/>
<evidence type="ECO:0000256" key="3">
    <source>
        <dbReference type="ARBA" id="ARBA00022729"/>
    </source>
</evidence>
<comment type="subcellular location">
    <subcellularLocation>
        <location evidence="1">Cell outer membrane</location>
    </subcellularLocation>
</comment>
<dbReference type="SUPFAM" id="SSF48452">
    <property type="entry name" value="TPR-like"/>
    <property type="match status" value="1"/>
</dbReference>
<evidence type="ECO:0000256" key="1">
    <source>
        <dbReference type="ARBA" id="ARBA00004442"/>
    </source>
</evidence>
<evidence type="ECO:0000256" key="5">
    <source>
        <dbReference type="ARBA" id="ARBA00023237"/>
    </source>
</evidence>